<dbReference type="STRING" id="50990.A0A4Y7Q5H0"/>
<keyword evidence="8" id="KW-1185">Reference proteome</keyword>
<feature type="transmembrane region" description="Helical" evidence="6">
    <location>
        <begin position="124"/>
        <end position="145"/>
    </location>
</feature>
<evidence type="ECO:0000256" key="2">
    <source>
        <dbReference type="ARBA" id="ARBA00022692"/>
    </source>
</evidence>
<feature type="transmembrane region" description="Helical" evidence="6">
    <location>
        <begin position="46"/>
        <end position="63"/>
    </location>
</feature>
<feature type="compositionally biased region" description="Polar residues" evidence="5">
    <location>
        <begin position="430"/>
        <end position="441"/>
    </location>
</feature>
<feature type="transmembrane region" description="Helical" evidence="6">
    <location>
        <begin position="678"/>
        <end position="696"/>
    </location>
</feature>
<feature type="transmembrane region" description="Helical" evidence="6">
    <location>
        <begin position="801"/>
        <end position="820"/>
    </location>
</feature>
<keyword evidence="3 6" id="KW-1133">Transmembrane helix</keyword>
<evidence type="ECO:0000256" key="6">
    <source>
        <dbReference type="SAM" id="Phobius"/>
    </source>
</evidence>
<protein>
    <submittedName>
        <fullName evidence="7">Uncharacterized protein</fullName>
    </submittedName>
</protein>
<dbReference type="OrthoDB" id="68611at2759"/>
<evidence type="ECO:0000256" key="3">
    <source>
        <dbReference type="ARBA" id="ARBA00022989"/>
    </source>
</evidence>
<feature type="transmembrane region" description="Helical" evidence="6">
    <location>
        <begin position="100"/>
        <end position="117"/>
    </location>
</feature>
<feature type="transmembrane region" description="Helical" evidence="6">
    <location>
        <begin position="738"/>
        <end position="756"/>
    </location>
</feature>
<proteinExistence type="predicted"/>
<name>A0A4Y7Q5H0_9AGAM</name>
<organism evidence="7 8">
    <name type="scientific">Rickenella mellea</name>
    <dbReference type="NCBI Taxonomy" id="50990"/>
    <lineage>
        <taxon>Eukaryota</taxon>
        <taxon>Fungi</taxon>
        <taxon>Dikarya</taxon>
        <taxon>Basidiomycota</taxon>
        <taxon>Agaricomycotina</taxon>
        <taxon>Agaricomycetes</taxon>
        <taxon>Hymenochaetales</taxon>
        <taxon>Rickenellaceae</taxon>
        <taxon>Rickenella</taxon>
    </lineage>
</organism>
<reference evidence="7 8" key="1">
    <citation type="submission" date="2018-06" db="EMBL/GenBank/DDBJ databases">
        <title>A transcriptomic atlas of mushroom development highlights an independent origin of complex multicellularity.</title>
        <authorList>
            <consortium name="DOE Joint Genome Institute"/>
            <person name="Krizsan K."/>
            <person name="Almasi E."/>
            <person name="Merenyi Z."/>
            <person name="Sahu N."/>
            <person name="Viragh M."/>
            <person name="Koszo T."/>
            <person name="Mondo S."/>
            <person name="Kiss B."/>
            <person name="Balint B."/>
            <person name="Kues U."/>
            <person name="Barry K."/>
            <person name="Hegedus J.C."/>
            <person name="Henrissat B."/>
            <person name="Johnson J."/>
            <person name="Lipzen A."/>
            <person name="Ohm R."/>
            <person name="Nagy I."/>
            <person name="Pangilinan J."/>
            <person name="Yan J."/>
            <person name="Xiong Y."/>
            <person name="Grigoriev I.V."/>
            <person name="Hibbett D.S."/>
            <person name="Nagy L.G."/>
        </authorList>
    </citation>
    <scope>NUCLEOTIDE SEQUENCE [LARGE SCALE GENOMIC DNA]</scope>
    <source>
        <strain evidence="7 8">SZMC22713</strain>
    </source>
</reference>
<feature type="transmembrane region" description="Helical" evidence="6">
    <location>
        <begin position="761"/>
        <end position="781"/>
    </location>
</feature>
<evidence type="ECO:0000313" key="7">
    <source>
        <dbReference type="EMBL" id="TDL22448.1"/>
    </source>
</evidence>
<sequence>MPSQFVKSLSAFAHFAFSRRSIPVFKAVLAYILAFVLVFLRKFDALSKFPATLTSMTIILIAGGTGKAVGACFQAVALALVGVGCGSVGFVILAKLVHAPVAQGFVFAVIAYLFALVKTRGLKWFPLALLAILMSFNGIYTSILVGKFEATYLAEYVKAYCWGAAIVLTVNILVFPISSERELRRTLVVSLEHISTFSHLLAKGYTLTLTEEERSVRDQLAQSIRADFGYLRQKIDETSIEINFSRFSMNDYTDFVARTRAMQLALITVYSSQVNFEKKDLDLFKNEFLPSTIRSFTHLRRAIDTTMRETCAALGGQPLDISSTQPGYAEFMDVEKQIGTDDPGQLSRQDSVTGDIENIDARLNSVAQRLAMEVGNGASTPGGTGSVYTPTAVASTPGSDNPSDYMDADFDEAKEAQSPISPAPPAVTVDAQQKNRSSGSSGMCVRTLRRLFNNFSEDQHQILTKVLISGKLHGEGEDDSLHMHDPLPSLSEMYRYRVVPLTDPDATSGKSIRRRLNGDESGYDTPAGIDSDAFYELCREKTDHEKKSSEMATSSHHSLTRVYSFLFAMEQFVGELEHLYKATRWCATKHGLHIHLFESIHRPHRRSLEMGSEVEMSVPEAVALLEHRPYTRPKQNLWQRWEQIELWFRSPISVFAAKTAGAVTIFAILILHPVPRPWFISFGLTGGALTIVTALNPTLGQSLVTFLFQILGSGVGYLWAAILLYIFRDVGGYRYNPYGIVALLVPYAFGFMYIFYEKPQYFVAAFLALNGAGTVLIVEWVNVEYLHNTHYDSPALRMGKSFTTLGVALTIVGTFQLFILRNPARRTLRKRIGAMLFAQLSYATLLQAYGRAAMPTEGDRAPDAALRRVERELKHRELKLQAELIDLRPLVAFAAAEPQPGRPFRTDIVNNFLRTSQVILDRLRESRTAIGTKPLPDILLQNFTKKLAPYRRRNTQVIQLAFFLVASSILSKSALPKETPAELAQAGQTGQVMHDILILAAQHAQTEEGKETIRSGEFTRYFHYTLCITSILEHLKIIEKSCKERFGVLEDKLL</sequence>
<evidence type="ECO:0000313" key="8">
    <source>
        <dbReference type="Proteomes" id="UP000294933"/>
    </source>
</evidence>
<dbReference type="EMBL" id="ML170175">
    <property type="protein sequence ID" value="TDL22448.1"/>
    <property type="molecule type" value="Genomic_DNA"/>
</dbReference>
<dbReference type="AlphaFoldDB" id="A0A4Y7Q5H0"/>
<dbReference type="Proteomes" id="UP000294933">
    <property type="component" value="Unassembled WGS sequence"/>
</dbReference>
<keyword evidence="2 6" id="KW-0812">Transmembrane</keyword>
<feature type="transmembrane region" description="Helical" evidence="6">
    <location>
        <begin position="75"/>
        <end position="94"/>
    </location>
</feature>
<dbReference type="PANTHER" id="PTHR47804">
    <property type="entry name" value="60S RIBOSOMAL PROTEIN L19"/>
    <property type="match status" value="1"/>
</dbReference>
<dbReference type="GO" id="GO:0016020">
    <property type="term" value="C:membrane"/>
    <property type="evidence" value="ECO:0007669"/>
    <property type="project" value="UniProtKB-SubCell"/>
</dbReference>
<feature type="transmembrane region" description="Helical" evidence="6">
    <location>
        <begin position="652"/>
        <end position="672"/>
    </location>
</feature>
<feature type="transmembrane region" description="Helical" evidence="6">
    <location>
        <begin position="21"/>
        <end position="40"/>
    </location>
</feature>
<dbReference type="InterPro" id="IPR052430">
    <property type="entry name" value="IVT-Associated"/>
</dbReference>
<gene>
    <name evidence="7" type="ORF">BD410DRAFT_748734</name>
</gene>
<accession>A0A4Y7Q5H0</accession>
<dbReference type="PANTHER" id="PTHR47804:SF3">
    <property type="entry name" value="PROTEIN BRE4"/>
    <property type="match status" value="1"/>
</dbReference>
<evidence type="ECO:0000256" key="1">
    <source>
        <dbReference type="ARBA" id="ARBA00004141"/>
    </source>
</evidence>
<evidence type="ECO:0000256" key="5">
    <source>
        <dbReference type="SAM" id="MobiDB-lite"/>
    </source>
</evidence>
<dbReference type="VEuPathDB" id="FungiDB:BD410DRAFT_748734"/>
<keyword evidence="4 6" id="KW-0472">Membrane</keyword>
<feature type="transmembrane region" description="Helical" evidence="6">
    <location>
        <begin position="703"/>
        <end position="726"/>
    </location>
</feature>
<feature type="transmembrane region" description="Helical" evidence="6">
    <location>
        <begin position="157"/>
        <end position="177"/>
    </location>
</feature>
<comment type="subcellular location">
    <subcellularLocation>
        <location evidence="1">Membrane</location>
        <topology evidence="1">Multi-pass membrane protein</topology>
    </subcellularLocation>
</comment>
<feature type="region of interest" description="Disordered" evidence="5">
    <location>
        <begin position="416"/>
        <end position="442"/>
    </location>
</feature>
<evidence type="ECO:0000256" key="4">
    <source>
        <dbReference type="ARBA" id="ARBA00023136"/>
    </source>
</evidence>